<dbReference type="RefSeq" id="WP_215788953.1">
    <property type="nucleotide sequence ID" value="NZ_JAHKKG010000006.1"/>
</dbReference>
<dbReference type="Proteomes" id="UP001519654">
    <property type="component" value="Unassembled WGS sequence"/>
</dbReference>
<organism evidence="3 4">
    <name type="scientific">Paractinoplanes bogorensis</name>
    <dbReference type="NCBI Taxonomy" id="1610840"/>
    <lineage>
        <taxon>Bacteria</taxon>
        <taxon>Bacillati</taxon>
        <taxon>Actinomycetota</taxon>
        <taxon>Actinomycetes</taxon>
        <taxon>Micromonosporales</taxon>
        <taxon>Micromonosporaceae</taxon>
        <taxon>Paractinoplanes</taxon>
    </lineage>
</organism>
<dbReference type="InterPro" id="IPR026881">
    <property type="entry name" value="WYL_dom"/>
</dbReference>
<dbReference type="Pfam" id="PF08279">
    <property type="entry name" value="HTH_11"/>
    <property type="match status" value="1"/>
</dbReference>
<comment type="caution">
    <text evidence="3">The sequence shown here is derived from an EMBL/GenBank/DDBJ whole genome shotgun (WGS) entry which is preliminary data.</text>
</comment>
<dbReference type="InterPro" id="IPR036390">
    <property type="entry name" value="WH_DNA-bd_sf"/>
</dbReference>
<dbReference type="InterPro" id="IPR051534">
    <property type="entry name" value="CBASS_pafABC_assoc_protein"/>
</dbReference>
<dbReference type="Pfam" id="PF13280">
    <property type="entry name" value="WYL"/>
    <property type="match status" value="1"/>
</dbReference>
<accession>A0ABS5YQJ0</accession>
<dbReference type="InterPro" id="IPR013196">
    <property type="entry name" value="HTH_11"/>
</dbReference>
<dbReference type="Gene3D" id="1.10.10.10">
    <property type="entry name" value="Winged helix-like DNA-binding domain superfamily/Winged helix DNA-binding domain"/>
    <property type="match status" value="1"/>
</dbReference>
<dbReference type="PANTHER" id="PTHR34580:SF1">
    <property type="entry name" value="PROTEIN PAFC"/>
    <property type="match status" value="1"/>
</dbReference>
<dbReference type="SUPFAM" id="SSF46785">
    <property type="entry name" value="Winged helix' DNA-binding domain"/>
    <property type="match status" value="1"/>
</dbReference>
<evidence type="ECO:0000313" key="3">
    <source>
        <dbReference type="EMBL" id="MBU2665714.1"/>
    </source>
</evidence>
<sequence>MNRTDRLYALVEELRRVAPRTRTAAWLAQRFEVSPRTIERDLDALRQGGVPIWATEGRSGGYGLDRDRTLPPLALTAGEAMAVTVGLRALAGSPFATAAATAARKVLAGLPADVRDAEEALAGRLHTVKDDQGLSPYADQVVTAVAGRLVLRLAYVDAHGVASEREVEPLSLLQGPHGWYLVGWCRLRRAVRGFQLDRLRDVTPTGETAAPREVDLTSELDRIAARPLLDLE</sequence>
<reference evidence="3 4" key="1">
    <citation type="submission" date="2021-06" db="EMBL/GenBank/DDBJ databases">
        <title>Actinoplanes lichenicola sp. nov., and Actinoplanes ovalisporus sp. nov., isolated from lichen in Thailand.</title>
        <authorList>
            <person name="Saeng-In P."/>
            <person name="Kanchanasin P."/>
            <person name="Yuki M."/>
            <person name="Kudo T."/>
            <person name="Ohkuma M."/>
            <person name="Phongsopitanun W."/>
            <person name="Tanasupawat S."/>
        </authorList>
    </citation>
    <scope>NUCLEOTIDE SEQUENCE [LARGE SCALE GENOMIC DNA]</scope>
    <source>
        <strain evidence="3 4">NBRC 110975</strain>
    </source>
</reference>
<dbReference type="EMBL" id="JAHKKG010000006">
    <property type="protein sequence ID" value="MBU2665714.1"/>
    <property type="molecule type" value="Genomic_DNA"/>
</dbReference>
<dbReference type="PANTHER" id="PTHR34580">
    <property type="match status" value="1"/>
</dbReference>
<feature type="domain" description="WYL" evidence="2">
    <location>
        <begin position="138"/>
        <end position="203"/>
    </location>
</feature>
<evidence type="ECO:0000259" key="2">
    <source>
        <dbReference type="Pfam" id="PF13280"/>
    </source>
</evidence>
<feature type="domain" description="Helix-turn-helix type 11" evidence="1">
    <location>
        <begin position="6"/>
        <end position="62"/>
    </location>
</feature>
<keyword evidence="4" id="KW-1185">Reference proteome</keyword>
<dbReference type="PROSITE" id="PS52050">
    <property type="entry name" value="WYL"/>
    <property type="match status" value="1"/>
</dbReference>
<name>A0ABS5YQJ0_9ACTN</name>
<protein>
    <submittedName>
        <fullName evidence="3">WYL domain-containing protein</fullName>
    </submittedName>
</protein>
<evidence type="ECO:0000259" key="1">
    <source>
        <dbReference type="Pfam" id="PF08279"/>
    </source>
</evidence>
<evidence type="ECO:0000313" key="4">
    <source>
        <dbReference type="Proteomes" id="UP001519654"/>
    </source>
</evidence>
<gene>
    <name evidence="3" type="ORF">KOI35_19580</name>
</gene>
<dbReference type="InterPro" id="IPR036388">
    <property type="entry name" value="WH-like_DNA-bd_sf"/>
</dbReference>
<proteinExistence type="predicted"/>